<dbReference type="SUPFAM" id="SSF48403">
    <property type="entry name" value="Ankyrin repeat"/>
    <property type="match status" value="1"/>
</dbReference>
<dbReference type="OrthoDB" id="3248260at2759"/>
<reference evidence="2" key="1">
    <citation type="submission" date="2019-10" db="EMBL/GenBank/DDBJ databases">
        <authorList>
            <consortium name="DOE Joint Genome Institute"/>
            <person name="Kuo A."/>
            <person name="Miyauchi S."/>
            <person name="Kiss E."/>
            <person name="Drula E."/>
            <person name="Kohler A."/>
            <person name="Sanchez-Garcia M."/>
            <person name="Andreopoulos B."/>
            <person name="Barry K.W."/>
            <person name="Bonito G."/>
            <person name="Buee M."/>
            <person name="Carver A."/>
            <person name="Chen C."/>
            <person name="Cichocki N."/>
            <person name="Clum A."/>
            <person name="Culley D."/>
            <person name="Crous P.W."/>
            <person name="Fauchery L."/>
            <person name="Girlanda M."/>
            <person name="Hayes R."/>
            <person name="Keri Z."/>
            <person name="LaButti K."/>
            <person name="Lipzen A."/>
            <person name="Lombard V."/>
            <person name="Magnuson J."/>
            <person name="Maillard F."/>
            <person name="Morin E."/>
            <person name="Murat C."/>
            <person name="Nolan M."/>
            <person name="Ohm R."/>
            <person name="Pangilinan J."/>
            <person name="Pereira M."/>
            <person name="Perotto S."/>
            <person name="Peter M."/>
            <person name="Riley R."/>
            <person name="Sitrit Y."/>
            <person name="Stielow B."/>
            <person name="Szollosi G."/>
            <person name="Zifcakova L."/>
            <person name="Stursova M."/>
            <person name="Spatafora J.W."/>
            <person name="Tedersoo L."/>
            <person name="Vaario L.-M."/>
            <person name="Yamada A."/>
            <person name="Yan M."/>
            <person name="Wang P."/>
            <person name="Xu J."/>
            <person name="Bruns T."/>
            <person name="Baldrian P."/>
            <person name="Vilgalys R."/>
            <person name="Henrissat B."/>
            <person name="Grigoriev I.V."/>
            <person name="Hibbett D."/>
            <person name="Nagy L.G."/>
            <person name="Martin F.M."/>
        </authorList>
    </citation>
    <scope>NUCLEOTIDE SEQUENCE</scope>
    <source>
        <strain evidence="2">Prilba</strain>
    </source>
</reference>
<keyword evidence="1" id="KW-0040">ANK repeat</keyword>
<comment type="caution">
    <text evidence="2">The sequence shown here is derived from an EMBL/GenBank/DDBJ whole genome shotgun (WGS) entry which is preliminary data.</text>
</comment>
<gene>
    <name evidence="2" type="ORF">DFH94DRAFT_765487</name>
</gene>
<dbReference type="Proteomes" id="UP000759537">
    <property type="component" value="Unassembled WGS sequence"/>
</dbReference>
<dbReference type="InterPro" id="IPR002110">
    <property type="entry name" value="Ankyrin_rpt"/>
</dbReference>
<feature type="repeat" description="ANK" evidence="1">
    <location>
        <begin position="1"/>
        <end position="26"/>
    </location>
</feature>
<evidence type="ECO:0000256" key="1">
    <source>
        <dbReference type="PROSITE-ProRule" id="PRU00023"/>
    </source>
</evidence>
<dbReference type="EMBL" id="WHVB01000019">
    <property type="protein sequence ID" value="KAF8473036.1"/>
    <property type="molecule type" value="Genomic_DNA"/>
</dbReference>
<proteinExistence type="predicted"/>
<evidence type="ECO:0000313" key="2">
    <source>
        <dbReference type="EMBL" id="KAF8473036.1"/>
    </source>
</evidence>
<keyword evidence="3" id="KW-1185">Reference proteome</keyword>
<feature type="repeat" description="ANK" evidence="1">
    <location>
        <begin position="27"/>
        <end position="47"/>
    </location>
</feature>
<protein>
    <submittedName>
        <fullName evidence="2">Uncharacterized protein</fullName>
    </submittedName>
</protein>
<evidence type="ECO:0000313" key="3">
    <source>
        <dbReference type="Proteomes" id="UP000759537"/>
    </source>
</evidence>
<dbReference type="PROSITE" id="PS50297">
    <property type="entry name" value="ANK_REP_REGION"/>
    <property type="match status" value="1"/>
</dbReference>
<name>A0A9P5MQF2_9AGAM</name>
<dbReference type="Pfam" id="PF12796">
    <property type="entry name" value="Ank_2"/>
    <property type="match status" value="1"/>
</dbReference>
<organism evidence="2 3">
    <name type="scientific">Russula ochroleuca</name>
    <dbReference type="NCBI Taxonomy" id="152965"/>
    <lineage>
        <taxon>Eukaryota</taxon>
        <taxon>Fungi</taxon>
        <taxon>Dikarya</taxon>
        <taxon>Basidiomycota</taxon>
        <taxon>Agaricomycotina</taxon>
        <taxon>Agaricomycetes</taxon>
        <taxon>Russulales</taxon>
        <taxon>Russulaceae</taxon>
        <taxon>Russula</taxon>
    </lineage>
</organism>
<accession>A0A9P5MQF2</accession>
<dbReference type="InterPro" id="IPR036770">
    <property type="entry name" value="Ankyrin_rpt-contain_sf"/>
</dbReference>
<reference evidence="2" key="2">
    <citation type="journal article" date="2020" name="Nat. Commun.">
        <title>Large-scale genome sequencing of mycorrhizal fungi provides insights into the early evolution of symbiotic traits.</title>
        <authorList>
            <person name="Miyauchi S."/>
            <person name="Kiss E."/>
            <person name="Kuo A."/>
            <person name="Drula E."/>
            <person name="Kohler A."/>
            <person name="Sanchez-Garcia M."/>
            <person name="Morin E."/>
            <person name="Andreopoulos B."/>
            <person name="Barry K.W."/>
            <person name="Bonito G."/>
            <person name="Buee M."/>
            <person name="Carver A."/>
            <person name="Chen C."/>
            <person name="Cichocki N."/>
            <person name="Clum A."/>
            <person name="Culley D."/>
            <person name="Crous P.W."/>
            <person name="Fauchery L."/>
            <person name="Girlanda M."/>
            <person name="Hayes R.D."/>
            <person name="Keri Z."/>
            <person name="LaButti K."/>
            <person name="Lipzen A."/>
            <person name="Lombard V."/>
            <person name="Magnuson J."/>
            <person name="Maillard F."/>
            <person name="Murat C."/>
            <person name="Nolan M."/>
            <person name="Ohm R.A."/>
            <person name="Pangilinan J."/>
            <person name="Pereira M.F."/>
            <person name="Perotto S."/>
            <person name="Peter M."/>
            <person name="Pfister S."/>
            <person name="Riley R."/>
            <person name="Sitrit Y."/>
            <person name="Stielow J.B."/>
            <person name="Szollosi G."/>
            <person name="Zifcakova L."/>
            <person name="Stursova M."/>
            <person name="Spatafora J.W."/>
            <person name="Tedersoo L."/>
            <person name="Vaario L.M."/>
            <person name="Yamada A."/>
            <person name="Yan M."/>
            <person name="Wang P."/>
            <person name="Xu J."/>
            <person name="Bruns T."/>
            <person name="Baldrian P."/>
            <person name="Vilgalys R."/>
            <person name="Dunand C."/>
            <person name="Henrissat B."/>
            <person name="Grigoriev I.V."/>
            <person name="Hibbett D."/>
            <person name="Nagy L.G."/>
            <person name="Martin F.M."/>
        </authorList>
    </citation>
    <scope>NUCLEOTIDE SEQUENCE</scope>
    <source>
        <strain evidence="2">Prilba</strain>
    </source>
</reference>
<dbReference type="PROSITE" id="PS50088">
    <property type="entry name" value="ANK_REPEAT"/>
    <property type="match status" value="2"/>
</dbReference>
<dbReference type="AlphaFoldDB" id="A0A9P5MQF2"/>
<dbReference type="Gene3D" id="1.25.40.20">
    <property type="entry name" value="Ankyrin repeat-containing domain"/>
    <property type="match status" value="1"/>
</dbReference>
<sequence>MAAGIRQVEVVHALLEHGANTGAKDNQGYTPFHIASANGDDEVMKLLSEDVAKGVL</sequence>